<comment type="subcellular location">
    <subcellularLocation>
        <location evidence="1">Secreted</location>
    </subcellularLocation>
</comment>
<keyword evidence="11" id="KW-1185">Reference proteome</keyword>
<evidence type="ECO:0000313" key="11">
    <source>
        <dbReference type="Proteomes" id="UP001148018"/>
    </source>
</evidence>
<evidence type="ECO:0000313" key="10">
    <source>
        <dbReference type="EMBL" id="KAJ3607020.1"/>
    </source>
</evidence>
<dbReference type="Gene3D" id="1.25.10.20">
    <property type="entry name" value="Vitellinogen, superhelical"/>
    <property type="match status" value="1"/>
</dbReference>
<evidence type="ECO:0000256" key="4">
    <source>
        <dbReference type="ARBA" id="ARBA00022729"/>
    </source>
</evidence>
<accession>A0A9Q0EGP5</accession>
<protein>
    <recommendedName>
        <fullName evidence="9">Vitellogenin domain-containing protein</fullName>
    </recommendedName>
</protein>
<evidence type="ECO:0000256" key="7">
    <source>
        <dbReference type="PROSITE-ProRule" id="PRU00557"/>
    </source>
</evidence>
<keyword evidence="6" id="KW-0325">Glycoprotein</keyword>
<dbReference type="InterPro" id="IPR015816">
    <property type="entry name" value="Vitellinogen_b-sht_N"/>
</dbReference>
<dbReference type="GO" id="GO:0042632">
    <property type="term" value="P:cholesterol homeostasis"/>
    <property type="evidence" value="ECO:0007669"/>
    <property type="project" value="TreeGrafter"/>
</dbReference>
<dbReference type="PANTHER" id="PTHR13769">
    <property type="entry name" value="APOLIPOPROTEIN B"/>
    <property type="match status" value="1"/>
</dbReference>
<evidence type="ECO:0000256" key="8">
    <source>
        <dbReference type="SAM" id="SignalP"/>
    </source>
</evidence>
<dbReference type="PROSITE" id="PS51211">
    <property type="entry name" value="VITELLOGENIN"/>
    <property type="match status" value="1"/>
</dbReference>
<reference evidence="10" key="1">
    <citation type="submission" date="2022-07" db="EMBL/GenBank/DDBJ databases">
        <title>Chromosome-level genome of Muraenolepis orangiensis.</title>
        <authorList>
            <person name="Kim J."/>
        </authorList>
    </citation>
    <scope>NUCLEOTIDE SEQUENCE</scope>
    <source>
        <strain evidence="10">KU_S4_2022</strain>
        <tissue evidence="10">Muscle</tissue>
    </source>
</reference>
<organism evidence="10 11">
    <name type="scientific">Muraenolepis orangiensis</name>
    <name type="common">Patagonian moray cod</name>
    <dbReference type="NCBI Taxonomy" id="630683"/>
    <lineage>
        <taxon>Eukaryota</taxon>
        <taxon>Metazoa</taxon>
        <taxon>Chordata</taxon>
        <taxon>Craniata</taxon>
        <taxon>Vertebrata</taxon>
        <taxon>Euteleostomi</taxon>
        <taxon>Actinopterygii</taxon>
        <taxon>Neopterygii</taxon>
        <taxon>Teleostei</taxon>
        <taxon>Neoteleostei</taxon>
        <taxon>Acanthomorphata</taxon>
        <taxon>Zeiogadaria</taxon>
        <taxon>Gadariae</taxon>
        <taxon>Gadiformes</taxon>
        <taxon>Muraenolepidoidei</taxon>
        <taxon>Muraenolepididae</taxon>
        <taxon>Muraenolepis</taxon>
    </lineage>
</organism>
<dbReference type="PANTHER" id="PTHR13769:SF5">
    <property type="entry name" value="APOLIPOPROTEIN B-100-RELATED"/>
    <property type="match status" value="1"/>
</dbReference>
<evidence type="ECO:0000256" key="5">
    <source>
        <dbReference type="ARBA" id="ARBA00023055"/>
    </source>
</evidence>
<gene>
    <name evidence="10" type="ORF">NHX12_026535</name>
</gene>
<dbReference type="InterPro" id="IPR011030">
    <property type="entry name" value="Lipovitellin_superhlx_dom"/>
</dbReference>
<dbReference type="GO" id="GO:0030301">
    <property type="term" value="P:cholesterol transport"/>
    <property type="evidence" value="ECO:0007669"/>
    <property type="project" value="TreeGrafter"/>
</dbReference>
<evidence type="ECO:0000256" key="1">
    <source>
        <dbReference type="ARBA" id="ARBA00004613"/>
    </source>
</evidence>
<dbReference type="GO" id="GO:0050750">
    <property type="term" value="F:low-density lipoprotein particle receptor binding"/>
    <property type="evidence" value="ECO:0007669"/>
    <property type="project" value="TreeGrafter"/>
</dbReference>
<dbReference type="Pfam" id="PF06448">
    <property type="entry name" value="DUF1081"/>
    <property type="match status" value="1"/>
</dbReference>
<dbReference type="OrthoDB" id="6484170at2759"/>
<dbReference type="InterPro" id="IPR001747">
    <property type="entry name" value="Vitellogenin_N"/>
</dbReference>
<dbReference type="Proteomes" id="UP001148018">
    <property type="component" value="Unassembled WGS sequence"/>
</dbReference>
<dbReference type="GO" id="GO:0120020">
    <property type="term" value="F:cholesterol transfer activity"/>
    <property type="evidence" value="ECO:0007669"/>
    <property type="project" value="TreeGrafter"/>
</dbReference>
<feature type="domain" description="Vitellogenin" evidence="9">
    <location>
        <begin position="38"/>
        <end position="653"/>
    </location>
</feature>
<keyword evidence="5" id="KW-0445">Lipid transport</keyword>
<keyword evidence="2" id="KW-0813">Transport</keyword>
<dbReference type="Pfam" id="PF09172">
    <property type="entry name" value="Vit_open_b-sht"/>
    <property type="match status" value="2"/>
</dbReference>
<feature type="signal peptide" evidence="8">
    <location>
        <begin position="1"/>
        <end position="18"/>
    </location>
</feature>
<comment type="caution">
    <text evidence="10">The sequence shown here is derived from an EMBL/GenBank/DDBJ whole genome shotgun (WGS) entry which is preliminary data.</text>
</comment>
<proteinExistence type="predicted"/>
<evidence type="ECO:0000259" key="9">
    <source>
        <dbReference type="PROSITE" id="PS51211"/>
    </source>
</evidence>
<dbReference type="InterPro" id="IPR015819">
    <property type="entry name" value="Lipid_transp_b-sht_shell"/>
</dbReference>
<dbReference type="GO" id="GO:0034362">
    <property type="term" value="C:low-density lipoprotein particle"/>
    <property type="evidence" value="ECO:0007669"/>
    <property type="project" value="TreeGrafter"/>
</dbReference>
<evidence type="ECO:0000256" key="2">
    <source>
        <dbReference type="ARBA" id="ARBA00022448"/>
    </source>
</evidence>
<dbReference type="InterPro" id="IPR015255">
    <property type="entry name" value="Vitellinogen_open_b-sht"/>
</dbReference>
<dbReference type="SUPFAM" id="SSF48431">
    <property type="entry name" value="Lipovitellin-phosvitin complex, superhelical domain"/>
    <property type="match status" value="1"/>
</dbReference>
<dbReference type="Gene3D" id="2.20.50.20">
    <property type="entry name" value="Lipovitellin. Chain A, domain 3"/>
    <property type="match status" value="1"/>
</dbReference>
<dbReference type="InterPro" id="IPR015817">
    <property type="entry name" value="Vitellinogen_open_b-sht_sub1"/>
</dbReference>
<dbReference type="GO" id="GO:0034359">
    <property type="term" value="C:mature chylomicron"/>
    <property type="evidence" value="ECO:0007669"/>
    <property type="project" value="TreeGrafter"/>
</dbReference>
<keyword evidence="4 8" id="KW-0732">Signal</keyword>
<dbReference type="GO" id="GO:0006642">
    <property type="term" value="P:triglyceride mobilization"/>
    <property type="evidence" value="ECO:0007669"/>
    <property type="project" value="TreeGrafter"/>
</dbReference>
<feature type="chain" id="PRO_5040421127" description="Vitellogenin domain-containing protein" evidence="8">
    <location>
        <begin position="19"/>
        <end position="1822"/>
    </location>
</feature>
<dbReference type="EMBL" id="JANIIK010000042">
    <property type="protein sequence ID" value="KAJ3607020.1"/>
    <property type="molecule type" value="Genomic_DNA"/>
</dbReference>
<dbReference type="GO" id="GO:0042953">
    <property type="term" value="P:lipoprotein transport"/>
    <property type="evidence" value="ECO:0007669"/>
    <property type="project" value="TreeGrafter"/>
</dbReference>
<dbReference type="Pfam" id="PF01347">
    <property type="entry name" value="Vitellogenin_N"/>
    <property type="match status" value="1"/>
</dbReference>
<comment type="caution">
    <text evidence="7">Lacks conserved residue(s) required for the propagation of feature annotation.</text>
</comment>
<dbReference type="SUPFAM" id="SSF56968">
    <property type="entry name" value="Lipovitellin-phosvitin complex, beta-sheet shell regions"/>
    <property type="match status" value="2"/>
</dbReference>
<name>A0A9Q0EGP5_9TELE</name>
<sequence length="1822" mass="203096">MGGTKICLLLLLSTYTLAQQDVGTPDGSSSTCFLAKRFRNFKRFVYDYEVETLNGIKGSTPLQNGPKVSCKVEVEVPQSCSFILHTKDCSLTEVTAVDAQGTPVFRPSAGSEAFKVAMEKNTLMFSVDSENEVFLFPEGELKSILNAKRGIISALMVPAIDEDKSRSMTTVHGECATDFTVNSGDAADVTVSRDLSKCNNYSPQREYTSPLALISGMHYPLSKLIGSTQTCDYNFDAGKKHMVSAVCTEKHLFLPFSSENEYGISTTVKQTLTLRESNKINDRIFNFNKSNIQSLHMEATEDKALVQTKDAVLASLRDLSVLDQGTEGQRRAGLFYKLVTELRGLNAEVLADTTPEMMDMSTSLTWQALAQCGTPECTSAILTILRTFTPEAMEVDAVVYAIGLLPGSSALLLKDMLAMAQYKQSKPIMYALSNVVRKQYNSELRVTSEISAVAEFMNSILGTECSGEKDLTFLALRVVGNMGKAMEAADPTIKTTLLKCMRQPATTLSVQLAAIQAFRHMHLTDEVRANLQRVSGYAKGAVQKRLAAYLTLMRDPRSSDLEMVKKLLKQEQNKQVKAFVTSHIYNIVSSTDPRSEILAKRIMEVLQNTDVPTHTDYTTLSRNYKLGTAGEYMLTNTQGNMIFDPSSHLPREVMLETTMTVFGYTMDMWEVGMEGKGFEPSIEALFGKNGFFPDTISKAVYWTVDKMPFTTLKDNENKVPESLVKEVVANFNKLLKELRAQESPEAMAYLRILGTELGYIKASELKGIAEYAAMYSEVFMKLIPTKMMTSLISNTDNKLFAHYIFMDNKFRVSTGSGFPLKEVTFKPSMGIEFVTKMGVHVPEFIDTDIAMHTNMYHESALNARITMENNQVKLSIPAPQGSTQLFSISNNVLLVNNGRIDVITGREDGRIGNVMCRPLFSGVKLCTTFRSSTGGDIAAPYFPVIGENKFAVDIQSTGDVTEYTATIAYKLLTEGKGRQVDSVKMILKAEGSASTEASVNMKYNRNRNVFTTNVQIPDYDVETGIRVGMADSSSKGKSLTFDITNKNIPQLSLICRAKLQDQTDAMLQMQLLVPSMKTDASITATLKNSEVLALEIKSDVKLSETNSVQAVVFKYGMDQAEVSLMSNMNSNITMLKPYTEALQAWMELLTNEVMDQQVVKTDMKVRHIYTKALEAGNLWFDKIASDVPYVYTLRDSLAELEKPSMPENLFMNLESKFRYQFNKDRMTVTLALPLGGKTSQEFRIPRMLTTPQMSVPQMGLELSPMEISIPTFTIPSDYDLTMPLMGMMEVSGKLMSNYYNLEGMVSVGNNTIASPSYRANFKVMADSPMELLSFTSEGVAEMSDTPLDAMKAKAGDLKMTVDASHTAELVGPVAGTLANSVLAVVAPNELIFDTKNKANVKTIDVEAKLKCTKTSDTIAIIYNIILPVLSDTKAAQQLVRGRVYGRYLSAPSDDVEIVAMTISVVDQEKLSVQTTWNMEMPNEMMIGFKKAVPTFPSQEMVSNQIGKTYQTFTTKLATTLKAPIEEVKKQGGEMLKRASDNFREMDLSQMPTRVSESTMLVLRRYQKSIRVILDAAIKFLRETKFRMPGYTEKMSGLEIYSKMSTFVAKVAEDIIVKGPELFASTCMAGLERFRGLEFSFPGSSRIVKGNEILDDLVIAMKRIRGHVLAVVKKLGDIQLEDILKRLSVLINVSVEKAEELFNYVNTQNLESMSSWAINVRADVMNSNVLADITKHFVEARRIVMDYFYIVKTRCQDVLADMSVEQLQADIQYWIDIMVKRLNAFHNNVIEFLKMNTKTFEQYVRVSDKQMDIDIPFPFLLKN</sequence>
<dbReference type="GO" id="GO:0034361">
    <property type="term" value="C:very-low-density lipoprotein particle"/>
    <property type="evidence" value="ECO:0007669"/>
    <property type="project" value="TreeGrafter"/>
</dbReference>
<dbReference type="Gene3D" id="2.30.230.10">
    <property type="entry name" value="Lipovitellin, beta-sheet shell regions, chain A"/>
    <property type="match status" value="1"/>
</dbReference>
<keyword evidence="3" id="KW-0964">Secreted</keyword>
<dbReference type="InterPro" id="IPR009454">
    <property type="entry name" value="Lipid_transpt_open_b-sht"/>
</dbReference>
<evidence type="ECO:0000256" key="6">
    <source>
        <dbReference type="ARBA" id="ARBA00023180"/>
    </source>
</evidence>
<evidence type="ECO:0000256" key="3">
    <source>
        <dbReference type="ARBA" id="ARBA00022525"/>
    </source>
</evidence>
<dbReference type="Gene3D" id="2.20.80.10">
    <property type="entry name" value="Lipovitellin-phosvitin complex, chain A, domain 4"/>
    <property type="match status" value="1"/>
</dbReference>
<dbReference type="SMART" id="SM01169">
    <property type="entry name" value="DUF1943"/>
    <property type="match status" value="1"/>
</dbReference>
<dbReference type="SMART" id="SM00638">
    <property type="entry name" value="LPD_N"/>
    <property type="match status" value="1"/>
</dbReference>
<dbReference type="InterPro" id="IPR052418">
    <property type="entry name" value="Apolipoprotein_B"/>
</dbReference>